<evidence type="ECO:0000256" key="2">
    <source>
        <dbReference type="SAM" id="Phobius"/>
    </source>
</evidence>
<comment type="caution">
    <text evidence="3">The sequence shown here is derived from an EMBL/GenBank/DDBJ whole genome shotgun (WGS) entry which is preliminary data.</text>
</comment>
<feature type="transmembrane region" description="Helical" evidence="2">
    <location>
        <begin position="767"/>
        <end position="788"/>
    </location>
</feature>
<protein>
    <submittedName>
        <fullName evidence="3">Uncharacterized protein</fullName>
    </submittedName>
</protein>
<dbReference type="Proteomes" id="UP000023152">
    <property type="component" value="Unassembled WGS sequence"/>
</dbReference>
<evidence type="ECO:0000313" key="3">
    <source>
        <dbReference type="EMBL" id="ETO14994.1"/>
    </source>
</evidence>
<keyword evidence="4" id="KW-1185">Reference proteome</keyword>
<feature type="transmembrane region" description="Helical" evidence="2">
    <location>
        <begin position="128"/>
        <end position="146"/>
    </location>
</feature>
<organism evidence="3 4">
    <name type="scientific">Reticulomyxa filosa</name>
    <dbReference type="NCBI Taxonomy" id="46433"/>
    <lineage>
        <taxon>Eukaryota</taxon>
        <taxon>Sar</taxon>
        <taxon>Rhizaria</taxon>
        <taxon>Retaria</taxon>
        <taxon>Foraminifera</taxon>
        <taxon>Monothalamids</taxon>
        <taxon>Reticulomyxidae</taxon>
        <taxon>Reticulomyxa</taxon>
    </lineage>
</organism>
<gene>
    <name evidence="3" type="ORF">RFI_22376</name>
</gene>
<dbReference type="EMBL" id="ASPP01019567">
    <property type="protein sequence ID" value="ETO14994.1"/>
    <property type="molecule type" value="Genomic_DNA"/>
</dbReference>
<name>X6MMC7_RETFI</name>
<feature type="region of interest" description="Disordered" evidence="1">
    <location>
        <begin position="848"/>
        <end position="867"/>
    </location>
</feature>
<dbReference type="AlphaFoldDB" id="X6MMC7"/>
<reference evidence="3 4" key="1">
    <citation type="journal article" date="2013" name="Curr. Biol.">
        <title>The Genome of the Foraminiferan Reticulomyxa filosa.</title>
        <authorList>
            <person name="Glockner G."/>
            <person name="Hulsmann N."/>
            <person name="Schleicher M."/>
            <person name="Noegel A.A."/>
            <person name="Eichinger L."/>
            <person name="Gallinger C."/>
            <person name="Pawlowski J."/>
            <person name="Sierra R."/>
            <person name="Euteneuer U."/>
            <person name="Pillet L."/>
            <person name="Moustafa A."/>
            <person name="Platzer M."/>
            <person name="Groth M."/>
            <person name="Szafranski K."/>
            <person name="Schliwa M."/>
        </authorList>
    </citation>
    <scope>NUCLEOTIDE SEQUENCE [LARGE SCALE GENOMIC DNA]</scope>
</reference>
<evidence type="ECO:0000313" key="4">
    <source>
        <dbReference type="Proteomes" id="UP000023152"/>
    </source>
</evidence>
<keyword evidence="2" id="KW-1133">Transmembrane helix</keyword>
<proteinExistence type="predicted"/>
<accession>X6MMC7</accession>
<keyword evidence="2" id="KW-0472">Membrane</keyword>
<feature type="compositionally biased region" description="Basic and acidic residues" evidence="1">
    <location>
        <begin position="855"/>
        <end position="867"/>
    </location>
</feature>
<sequence>MVLNCNLRENISIIVVQILPQFSEKSNSLKEKRVANDTIKLERVVENETKEEELNRNQFSKQTDDKTKQKKKGGINYVYVLITKKKKNWQDEICSYACRCATEKKEKLFVDILERYNQDIIWNRGFKIYGWTFFFFFFFSLFFFLLKKKDLLSHLVSRLSGNNVMCARYVLESDMIKIGERQDAIKNALETAILQQETKGIKVLMSAKFMSEKDKMTREYAMTQMKQRSKIEELLGYLKKMTSGSEFDVIMKGLTKTLLAMIKDGKLISSDVFNMCWLYDKEKLWEVLFKKCTEILNINTLHDHCNDWKWIEEHLVDNRDLLVWMDDLPLVQKKKKKEEHKTANEEKDNDDDKGKRIRWEEIRKLCESQSFKHTNQFHEEINAEISKFEQEYRKLVFFQWTSNKDNTAQKQTQEQKEVKAKNKCRQDDDELGVQSLISEKELLDVQINSGDVAFHPKHSYDFDVYLNDLLTRAHEMNRSYQTEMANLFKGCQECTFSEGPIKTHERCKLKAQLDYKHEQFPKSAHVIDILRCQVIFTNIDYLVQGLNHFMRMMESPPYCNSFKVVRMKNGFAKYSSVQSLDGKVRVPQEYEDVKMNVLFTENGKSIVTEVQFLLQIMARFKQNEHPFYEIQRQESLLMDSLLVMNDLSFHVQLRIASFAPVDMANLMLYFPNHFRQSTAVQNFKNAAGSNFCTQMASNPQVTLQYAKALLQSGDFIPLDVVQAQLYEKNEEGRILSCSRCGNKSLLPAYNCLYLRTRITLEPCGMRWTLFNTIIFINIYIHICVHIYIHDNYSCIHFGVANEYVDLIKMLQLLKDNIRDEERWQSLIQLPERGVCIYDVVQGLSKTNKQTNKQKTKNEKMYSKDFAH</sequence>
<evidence type="ECO:0000256" key="1">
    <source>
        <dbReference type="SAM" id="MobiDB-lite"/>
    </source>
</evidence>
<keyword evidence="2" id="KW-0812">Transmembrane</keyword>